<accession>H2XPB6</accession>
<name>H2XPB6_CIOIN</name>
<reference evidence="2" key="1">
    <citation type="journal article" date="2002" name="Science">
        <title>The draft genome of Ciona intestinalis: insights into chordate and vertebrate origins.</title>
        <authorList>
            <person name="Dehal P."/>
            <person name="Satou Y."/>
            <person name="Campbell R.K."/>
            <person name="Chapman J."/>
            <person name="Degnan B."/>
            <person name="De Tomaso A."/>
            <person name="Davidson B."/>
            <person name="Di Gregorio A."/>
            <person name="Gelpke M."/>
            <person name="Goodstein D.M."/>
            <person name="Harafuji N."/>
            <person name="Hastings K.E."/>
            <person name="Ho I."/>
            <person name="Hotta K."/>
            <person name="Huang W."/>
            <person name="Kawashima T."/>
            <person name="Lemaire P."/>
            <person name="Martinez D."/>
            <person name="Meinertzhagen I.A."/>
            <person name="Necula S."/>
            <person name="Nonaka M."/>
            <person name="Putnam N."/>
            <person name="Rash S."/>
            <person name="Saiga H."/>
            <person name="Satake M."/>
            <person name="Terry A."/>
            <person name="Yamada L."/>
            <person name="Wang H.G."/>
            <person name="Awazu S."/>
            <person name="Azumi K."/>
            <person name="Boore J."/>
            <person name="Branno M."/>
            <person name="Chin-Bow S."/>
            <person name="DeSantis R."/>
            <person name="Doyle S."/>
            <person name="Francino P."/>
            <person name="Keys D.N."/>
            <person name="Haga S."/>
            <person name="Hayashi H."/>
            <person name="Hino K."/>
            <person name="Imai K.S."/>
            <person name="Inaba K."/>
            <person name="Kano S."/>
            <person name="Kobayashi K."/>
            <person name="Kobayashi M."/>
            <person name="Lee B.I."/>
            <person name="Makabe K.W."/>
            <person name="Manohar C."/>
            <person name="Matassi G."/>
            <person name="Medina M."/>
            <person name="Mochizuki Y."/>
            <person name="Mount S."/>
            <person name="Morishita T."/>
            <person name="Miura S."/>
            <person name="Nakayama A."/>
            <person name="Nishizaka S."/>
            <person name="Nomoto H."/>
            <person name="Ohta F."/>
            <person name="Oishi K."/>
            <person name="Rigoutsos I."/>
            <person name="Sano M."/>
            <person name="Sasaki A."/>
            <person name="Sasakura Y."/>
            <person name="Shoguchi E."/>
            <person name="Shin-i T."/>
            <person name="Spagnuolo A."/>
            <person name="Stainier D."/>
            <person name="Suzuki M.M."/>
            <person name="Tassy O."/>
            <person name="Takatori N."/>
            <person name="Tokuoka M."/>
            <person name="Yagi K."/>
            <person name="Yoshizaki F."/>
            <person name="Wada S."/>
            <person name="Zhang C."/>
            <person name="Hyatt P.D."/>
            <person name="Larimer F."/>
            <person name="Detter C."/>
            <person name="Doggett N."/>
            <person name="Glavina T."/>
            <person name="Hawkins T."/>
            <person name="Richardson P."/>
            <person name="Lucas S."/>
            <person name="Kohara Y."/>
            <person name="Levine M."/>
            <person name="Satoh N."/>
            <person name="Rokhsar D.S."/>
        </authorList>
    </citation>
    <scope>NUCLEOTIDE SEQUENCE [LARGE SCALE GENOMIC DNA]</scope>
</reference>
<keyword evidence="2" id="KW-1185">Reference proteome</keyword>
<proteinExistence type="predicted"/>
<organism evidence="1 2">
    <name type="scientific">Ciona intestinalis</name>
    <name type="common">Transparent sea squirt</name>
    <name type="synonym">Ascidia intestinalis</name>
    <dbReference type="NCBI Taxonomy" id="7719"/>
    <lineage>
        <taxon>Eukaryota</taxon>
        <taxon>Metazoa</taxon>
        <taxon>Chordata</taxon>
        <taxon>Tunicata</taxon>
        <taxon>Ascidiacea</taxon>
        <taxon>Phlebobranchia</taxon>
        <taxon>Cionidae</taxon>
        <taxon>Ciona</taxon>
    </lineage>
</organism>
<reference evidence="1" key="3">
    <citation type="submission" date="2025-08" db="UniProtKB">
        <authorList>
            <consortium name="Ensembl"/>
        </authorList>
    </citation>
    <scope>IDENTIFICATION</scope>
</reference>
<dbReference type="AlphaFoldDB" id="H2XPB6"/>
<evidence type="ECO:0000313" key="1">
    <source>
        <dbReference type="Ensembl" id="ENSCINP00000031499.1"/>
    </source>
</evidence>
<protein>
    <submittedName>
        <fullName evidence="1">Uncharacterized protein</fullName>
    </submittedName>
</protein>
<reference evidence="1" key="2">
    <citation type="journal article" date="2008" name="Genome Biol.">
        <title>Improved genome assembly and evidence-based global gene model set for the chordate Ciona intestinalis: new insight into intron and operon populations.</title>
        <authorList>
            <person name="Satou Y."/>
            <person name="Mineta K."/>
            <person name="Ogasawara M."/>
            <person name="Sasakura Y."/>
            <person name="Shoguchi E."/>
            <person name="Ueno K."/>
            <person name="Yamada L."/>
            <person name="Matsumoto J."/>
            <person name="Wasserscheid J."/>
            <person name="Dewar K."/>
            <person name="Wiley G.B."/>
            <person name="Macmil S.L."/>
            <person name="Roe B.A."/>
            <person name="Zeller R.W."/>
            <person name="Hastings K.E."/>
            <person name="Lemaire P."/>
            <person name="Lindquist E."/>
            <person name="Endo T."/>
            <person name="Hotta K."/>
            <person name="Inaba K."/>
        </authorList>
    </citation>
    <scope>NUCLEOTIDE SEQUENCE [LARGE SCALE GENOMIC DNA]</scope>
    <source>
        <strain evidence="1">wild type</strain>
    </source>
</reference>
<reference evidence="1" key="4">
    <citation type="submission" date="2025-09" db="UniProtKB">
        <authorList>
            <consortium name="Ensembl"/>
        </authorList>
    </citation>
    <scope>IDENTIFICATION</scope>
</reference>
<dbReference type="Ensembl" id="ENSCINT00000031937.1">
    <property type="protein sequence ID" value="ENSCINP00000031499.1"/>
    <property type="gene ID" value="ENSCING00000019662.1"/>
</dbReference>
<dbReference type="InParanoid" id="H2XPB6"/>
<evidence type="ECO:0000313" key="2">
    <source>
        <dbReference type="Proteomes" id="UP000008144"/>
    </source>
</evidence>
<dbReference type="EMBL" id="EAAA01002439">
    <property type="status" value="NOT_ANNOTATED_CDS"/>
    <property type="molecule type" value="Genomic_DNA"/>
</dbReference>
<dbReference type="Proteomes" id="UP000008144">
    <property type="component" value="Chromosome 7"/>
</dbReference>
<sequence>MAFLRVVTVDMFHMCTSYINCLSGECNILTLAVNEMGFNNCKKIGSCTSNK</sequence>
<dbReference type="HOGENOM" id="CLU_3105630_0_0_1"/>